<evidence type="ECO:0008006" key="3">
    <source>
        <dbReference type="Google" id="ProtNLM"/>
    </source>
</evidence>
<evidence type="ECO:0000313" key="2">
    <source>
        <dbReference type="Proteomes" id="UP000593932"/>
    </source>
</evidence>
<keyword evidence="2" id="KW-1185">Reference proteome</keyword>
<reference evidence="1 2" key="1">
    <citation type="submission" date="2020-10" db="EMBL/GenBank/DDBJ databases">
        <title>complete genome sequencing of Lysobacter sp. H23M41.</title>
        <authorList>
            <person name="Bae J.-W."/>
            <person name="Lee S.-Y."/>
        </authorList>
    </citation>
    <scope>NUCLEOTIDE SEQUENCE [LARGE SCALE GENOMIC DNA]</scope>
    <source>
        <strain evidence="1 2">H23M41</strain>
    </source>
</reference>
<dbReference type="RefSeq" id="WP_194034899.1">
    <property type="nucleotide sequence ID" value="NZ_CP063657.1"/>
</dbReference>
<dbReference type="EMBL" id="CP063657">
    <property type="protein sequence ID" value="QOW22366.1"/>
    <property type="molecule type" value="Genomic_DNA"/>
</dbReference>
<proteinExistence type="predicted"/>
<dbReference type="Proteomes" id="UP000593932">
    <property type="component" value="Chromosome"/>
</dbReference>
<name>A0A7S6ULD5_9GAMM</name>
<protein>
    <recommendedName>
        <fullName evidence="3">Apea-like HEPN domain-containing protein</fullName>
    </recommendedName>
</protein>
<accession>A0A7S6ULD5</accession>
<gene>
    <name evidence="1" type="ORF">INQ42_01790</name>
</gene>
<sequence>MTFNAEALKAKHRHVRDNQPENLRVRIHRAISWLARAEQETADLDAQFIFLWISLNAAYAADFGFEQSEREQTRAFIGRVLANDQEGRLQDAAFQKFTGPIRTMIENRFVFEPYWRAMREHDSSDRWETQFAASKRVAMKALMGRQTDVVLSIVLDRLYVLRNQLVHGGATWNSGANRAQVRDGASILMTLMPIIIDLLIDDPAKEFEGVAYPLVREF</sequence>
<evidence type="ECO:0000313" key="1">
    <source>
        <dbReference type="EMBL" id="QOW22366.1"/>
    </source>
</evidence>
<organism evidence="1 2">
    <name type="scientific">Novilysobacter avium</name>
    <dbReference type="NCBI Taxonomy" id="2781023"/>
    <lineage>
        <taxon>Bacteria</taxon>
        <taxon>Pseudomonadati</taxon>
        <taxon>Pseudomonadota</taxon>
        <taxon>Gammaproteobacteria</taxon>
        <taxon>Lysobacterales</taxon>
        <taxon>Lysobacteraceae</taxon>
        <taxon>Novilysobacter</taxon>
    </lineage>
</organism>